<protein>
    <recommendedName>
        <fullName evidence="2">Reverse transcriptase Ty1/copia-type domain-containing protein</fullName>
    </recommendedName>
</protein>
<sequence length="486" mass="52334">MGAAAVMKMAVEMAAVSMEKPSGALPRSAGAGTDSVPDLGRDDGGSGTFLVSWLPPYVGDVSGGGNNNRSNDNYGGGDRRQNNGGGNGRNGRRKQRPQCQLCTYWGHEASDCRNRFNPEFAPPRQRSSNSASTSSNDSHWHMDTGATDHLTSHLERLHMAERYGGKDHVQVANGADDVSTVQVLVPDSSPSPVVSLARPIDVPARTIDVHGHGEDPEASHAATPDVPPAPPSPAPTGPCSAQPASPSAGSTPAASPSAGSSTDGAPSVAAPVTGHLMATRLRTDSRCAKQFTDGTVRYDPRRRAFFAAPVSHHDALEEPAWHAAMSDEFVALHQNNTWNLVPRPPGVNLVSRKWIFKTKHRPDGSIDKHKARLVARGLSQQHGIDYGDTFSTVVKSAIVRLVLSLAVSRGWTLRQIDVSNAFLHGFLTEEVYLQQPPGFEDAQYPNHVCKLQRSIYGLKQSPHAWTELDILEFEETAYSLEIQYRG</sequence>
<accession>A0AAD8QJQ5</accession>
<reference evidence="3" key="1">
    <citation type="submission" date="2023-07" db="EMBL/GenBank/DDBJ databases">
        <title>A chromosome-level genome assembly of Lolium multiflorum.</title>
        <authorList>
            <person name="Chen Y."/>
            <person name="Copetti D."/>
            <person name="Kolliker R."/>
            <person name="Studer B."/>
        </authorList>
    </citation>
    <scope>NUCLEOTIDE SEQUENCE</scope>
    <source>
        <strain evidence="3">02402/16</strain>
        <tissue evidence="3">Leaf</tissue>
    </source>
</reference>
<evidence type="ECO:0000256" key="1">
    <source>
        <dbReference type="SAM" id="MobiDB-lite"/>
    </source>
</evidence>
<feature type="region of interest" description="Disordered" evidence="1">
    <location>
        <begin position="207"/>
        <end position="269"/>
    </location>
</feature>
<dbReference type="Proteomes" id="UP001231189">
    <property type="component" value="Unassembled WGS sequence"/>
</dbReference>
<evidence type="ECO:0000313" key="4">
    <source>
        <dbReference type="Proteomes" id="UP001231189"/>
    </source>
</evidence>
<organism evidence="3 4">
    <name type="scientific">Lolium multiflorum</name>
    <name type="common">Italian ryegrass</name>
    <name type="synonym">Lolium perenne subsp. multiflorum</name>
    <dbReference type="NCBI Taxonomy" id="4521"/>
    <lineage>
        <taxon>Eukaryota</taxon>
        <taxon>Viridiplantae</taxon>
        <taxon>Streptophyta</taxon>
        <taxon>Embryophyta</taxon>
        <taxon>Tracheophyta</taxon>
        <taxon>Spermatophyta</taxon>
        <taxon>Magnoliopsida</taxon>
        <taxon>Liliopsida</taxon>
        <taxon>Poales</taxon>
        <taxon>Poaceae</taxon>
        <taxon>BOP clade</taxon>
        <taxon>Pooideae</taxon>
        <taxon>Poodae</taxon>
        <taxon>Poeae</taxon>
        <taxon>Poeae Chloroplast Group 2 (Poeae type)</taxon>
        <taxon>Loliodinae</taxon>
        <taxon>Loliinae</taxon>
        <taxon>Lolium</taxon>
    </lineage>
</organism>
<dbReference type="Pfam" id="PF07727">
    <property type="entry name" value="RVT_2"/>
    <property type="match status" value="1"/>
</dbReference>
<keyword evidence="4" id="KW-1185">Reference proteome</keyword>
<feature type="compositionally biased region" description="Low complexity" evidence="1">
    <location>
        <begin position="127"/>
        <end position="137"/>
    </location>
</feature>
<dbReference type="EMBL" id="JAUUTY010000257">
    <property type="protein sequence ID" value="KAK1602429.1"/>
    <property type="molecule type" value="Genomic_DNA"/>
</dbReference>
<feature type="compositionally biased region" description="Basic and acidic residues" evidence="1">
    <location>
        <begin position="207"/>
        <end position="218"/>
    </location>
</feature>
<feature type="region of interest" description="Disordered" evidence="1">
    <location>
        <begin position="57"/>
        <end position="97"/>
    </location>
</feature>
<dbReference type="InterPro" id="IPR043502">
    <property type="entry name" value="DNA/RNA_pol_sf"/>
</dbReference>
<feature type="domain" description="Reverse transcriptase Ty1/copia-type" evidence="2">
    <location>
        <begin position="335"/>
        <end position="467"/>
    </location>
</feature>
<dbReference type="AlphaFoldDB" id="A0AAD8QJQ5"/>
<evidence type="ECO:0000259" key="2">
    <source>
        <dbReference type="Pfam" id="PF07727"/>
    </source>
</evidence>
<feature type="region of interest" description="Disordered" evidence="1">
    <location>
        <begin position="19"/>
        <end position="44"/>
    </location>
</feature>
<feature type="compositionally biased region" description="Low complexity" evidence="1">
    <location>
        <begin position="237"/>
        <end position="267"/>
    </location>
</feature>
<evidence type="ECO:0000313" key="3">
    <source>
        <dbReference type="EMBL" id="KAK1602429.1"/>
    </source>
</evidence>
<dbReference type="InterPro" id="IPR013103">
    <property type="entry name" value="RVT_2"/>
</dbReference>
<gene>
    <name evidence="3" type="ORF">QYE76_037452</name>
</gene>
<feature type="region of interest" description="Disordered" evidence="1">
    <location>
        <begin position="116"/>
        <end position="145"/>
    </location>
</feature>
<proteinExistence type="predicted"/>
<feature type="compositionally biased region" description="Pro residues" evidence="1">
    <location>
        <begin position="225"/>
        <end position="236"/>
    </location>
</feature>
<name>A0AAD8QJQ5_LOLMU</name>
<dbReference type="SUPFAM" id="SSF56672">
    <property type="entry name" value="DNA/RNA polymerases"/>
    <property type="match status" value="1"/>
</dbReference>
<comment type="caution">
    <text evidence="3">The sequence shown here is derived from an EMBL/GenBank/DDBJ whole genome shotgun (WGS) entry which is preliminary data.</text>
</comment>